<keyword evidence="2" id="KW-1185">Reference proteome</keyword>
<sequence>MKKRKGDGSLYPPEYRRMEMAKPLKREASLLFGRMFMVHVYGESLDDQSPVNVKENQILYGVDNASQLKNTTFL</sequence>
<organism evidence="1 2">
    <name type="scientific">Ammoniphilus resinae</name>
    <dbReference type="NCBI Taxonomy" id="861532"/>
    <lineage>
        <taxon>Bacteria</taxon>
        <taxon>Bacillati</taxon>
        <taxon>Bacillota</taxon>
        <taxon>Bacilli</taxon>
        <taxon>Bacillales</taxon>
        <taxon>Paenibacillaceae</taxon>
        <taxon>Aneurinibacillus group</taxon>
        <taxon>Ammoniphilus</taxon>
    </lineage>
</organism>
<dbReference type="Proteomes" id="UP001519343">
    <property type="component" value="Unassembled WGS sequence"/>
</dbReference>
<dbReference type="RefSeq" id="WP_209810250.1">
    <property type="nucleotide sequence ID" value="NZ_JAGGKT010000005.1"/>
</dbReference>
<name>A0ABS4GPJ3_9BACL</name>
<reference evidence="1 2" key="1">
    <citation type="submission" date="2021-03" db="EMBL/GenBank/DDBJ databases">
        <title>Genomic Encyclopedia of Type Strains, Phase IV (KMG-IV): sequencing the most valuable type-strain genomes for metagenomic binning, comparative biology and taxonomic classification.</title>
        <authorList>
            <person name="Goeker M."/>
        </authorList>
    </citation>
    <scope>NUCLEOTIDE SEQUENCE [LARGE SCALE GENOMIC DNA]</scope>
    <source>
        <strain evidence="1 2">DSM 24738</strain>
    </source>
</reference>
<comment type="caution">
    <text evidence="1">The sequence shown here is derived from an EMBL/GenBank/DDBJ whole genome shotgun (WGS) entry which is preliminary data.</text>
</comment>
<evidence type="ECO:0000313" key="1">
    <source>
        <dbReference type="EMBL" id="MBP1932193.1"/>
    </source>
</evidence>
<proteinExistence type="predicted"/>
<gene>
    <name evidence="1" type="ORF">J2Z37_002194</name>
</gene>
<accession>A0ABS4GPJ3</accession>
<evidence type="ECO:0000313" key="2">
    <source>
        <dbReference type="Proteomes" id="UP001519343"/>
    </source>
</evidence>
<protein>
    <submittedName>
        <fullName evidence="1">Uncharacterized protein</fullName>
    </submittedName>
</protein>
<dbReference type="EMBL" id="JAGGKT010000005">
    <property type="protein sequence ID" value="MBP1932193.1"/>
    <property type="molecule type" value="Genomic_DNA"/>
</dbReference>